<dbReference type="Gene3D" id="3.40.50.720">
    <property type="entry name" value="NAD(P)-binding Rossmann-like Domain"/>
    <property type="match status" value="1"/>
</dbReference>
<dbReference type="SUPFAM" id="SSF51735">
    <property type="entry name" value="NAD(P)-binding Rossmann-fold domains"/>
    <property type="match status" value="1"/>
</dbReference>
<dbReference type="PRINTS" id="PR00081">
    <property type="entry name" value="GDHRDH"/>
</dbReference>
<evidence type="ECO:0000256" key="2">
    <source>
        <dbReference type="ARBA" id="ARBA00022857"/>
    </source>
</evidence>
<dbReference type="AlphaFoldDB" id="A0A0N1H193"/>
<organism evidence="5 6">
    <name type="scientific">Cyphellophora attinorum</name>
    <dbReference type="NCBI Taxonomy" id="1664694"/>
    <lineage>
        <taxon>Eukaryota</taxon>
        <taxon>Fungi</taxon>
        <taxon>Dikarya</taxon>
        <taxon>Ascomycota</taxon>
        <taxon>Pezizomycotina</taxon>
        <taxon>Eurotiomycetes</taxon>
        <taxon>Chaetothyriomycetidae</taxon>
        <taxon>Chaetothyriales</taxon>
        <taxon>Cyphellophoraceae</taxon>
        <taxon>Cyphellophora</taxon>
    </lineage>
</organism>
<protein>
    <submittedName>
        <fullName evidence="5">Retinol dehydrogenase 11</fullName>
    </submittedName>
</protein>
<evidence type="ECO:0000256" key="3">
    <source>
        <dbReference type="ARBA" id="ARBA00023002"/>
    </source>
</evidence>
<dbReference type="VEuPathDB" id="FungiDB:AB675_1169"/>
<sequence>MPYKAEHKNPKGPGDGRPTAADIIRDEGLLGKLTGKTILITGGSSGLGLEAARALQTTGAKVFITSREEAKGRKAVESISTTEGVPIDVIGMELDSFDSIRSGVSDFLHKARGLDVLICNGGVMMCPEGRTKDGFETQFGVNYLSHFLLFQGGQVRLNDYNFDKEKYDAGQAYGQSKTAEIYLASEIERRCGGEGIHGFSVHPGLIQTPLLRHIKDDPMGQGFINTPEAKGLWKSPEQGAATEVWAAVGHGLNDLGGKYLEDCGEAKPFDPKSKIPGHAPGYAPYAYDSDAAKKLWEDSLAMTAQT</sequence>
<evidence type="ECO:0000313" key="5">
    <source>
        <dbReference type="EMBL" id="KPI38035.1"/>
    </source>
</evidence>
<accession>A0A0N1H193</accession>
<dbReference type="InterPro" id="IPR002347">
    <property type="entry name" value="SDR_fam"/>
</dbReference>
<dbReference type="PANTHER" id="PTHR24320:SF272">
    <property type="entry name" value="NAD(P)-BINDING ROSSMANN-FOLD SUPERFAMILY PROTEIN"/>
    <property type="match status" value="1"/>
</dbReference>
<dbReference type="OrthoDB" id="191139at2759"/>
<gene>
    <name evidence="5" type="ORF">AB675_1169</name>
</gene>
<comment type="similarity">
    <text evidence="1">Belongs to the short-chain dehydrogenases/reductases (SDR) family.</text>
</comment>
<dbReference type="STRING" id="1664694.A0A0N1H193"/>
<keyword evidence="2" id="KW-0521">NADP</keyword>
<dbReference type="RefSeq" id="XP_017997998.1">
    <property type="nucleotide sequence ID" value="XM_018140569.1"/>
</dbReference>
<comment type="caution">
    <text evidence="5">The sequence shown here is derived from an EMBL/GenBank/DDBJ whole genome shotgun (WGS) entry which is preliminary data.</text>
</comment>
<dbReference type="EMBL" id="LFJN01000020">
    <property type="protein sequence ID" value="KPI38035.1"/>
    <property type="molecule type" value="Genomic_DNA"/>
</dbReference>
<evidence type="ECO:0000256" key="1">
    <source>
        <dbReference type="ARBA" id="ARBA00006484"/>
    </source>
</evidence>
<dbReference type="PANTHER" id="PTHR24320">
    <property type="entry name" value="RETINOL DEHYDROGENASE"/>
    <property type="match status" value="1"/>
</dbReference>
<dbReference type="GO" id="GO:0016491">
    <property type="term" value="F:oxidoreductase activity"/>
    <property type="evidence" value="ECO:0007669"/>
    <property type="project" value="UniProtKB-KW"/>
</dbReference>
<name>A0A0N1H193_9EURO</name>
<dbReference type="Proteomes" id="UP000038010">
    <property type="component" value="Unassembled WGS sequence"/>
</dbReference>
<keyword evidence="6" id="KW-1185">Reference proteome</keyword>
<dbReference type="GeneID" id="28732439"/>
<evidence type="ECO:0000256" key="4">
    <source>
        <dbReference type="SAM" id="MobiDB-lite"/>
    </source>
</evidence>
<feature type="region of interest" description="Disordered" evidence="4">
    <location>
        <begin position="1"/>
        <end position="20"/>
    </location>
</feature>
<dbReference type="Pfam" id="PF00106">
    <property type="entry name" value="adh_short"/>
    <property type="match status" value="1"/>
</dbReference>
<dbReference type="InterPro" id="IPR036291">
    <property type="entry name" value="NAD(P)-bd_dom_sf"/>
</dbReference>
<reference evidence="5 6" key="1">
    <citation type="submission" date="2015-06" db="EMBL/GenBank/DDBJ databases">
        <title>Draft genome of the ant-associated black yeast Phialophora attae CBS 131958.</title>
        <authorList>
            <person name="Moreno L.F."/>
            <person name="Stielow B.J."/>
            <person name="de Hoog S."/>
            <person name="Vicente V.A."/>
            <person name="Weiss V.A."/>
            <person name="de Vries M."/>
            <person name="Cruz L.M."/>
            <person name="Souza E.M."/>
        </authorList>
    </citation>
    <scope>NUCLEOTIDE SEQUENCE [LARGE SCALE GENOMIC DNA]</scope>
    <source>
        <strain evidence="5 6">CBS 131958</strain>
    </source>
</reference>
<proteinExistence type="inferred from homology"/>
<evidence type="ECO:0000313" key="6">
    <source>
        <dbReference type="Proteomes" id="UP000038010"/>
    </source>
</evidence>
<keyword evidence="3" id="KW-0560">Oxidoreductase</keyword>